<dbReference type="PANTHER" id="PTHR30146:SF109">
    <property type="entry name" value="HTH-TYPE TRANSCRIPTIONAL REGULATOR GALS"/>
    <property type="match status" value="1"/>
</dbReference>
<dbReference type="Pfam" id="PF13377">
    <property type="entry name" value="Peripla_BP_3"/>
    <property type="match status" value="1"/>
</dbReference>
<dbReference type="SUPFAM" id="SSF53822">
    <property type="entry name" value="Periplasmic binding protein-like I"/>
    <property type="match status" value="1"/>
</dbReference>
<dbReference type="SUPFAM" id="SSF47413">
    <property type="entry name" value="lambda repressor-like DNA-binding domains"/>
    <property type="match status" value="1"/>
</dbReference>
<proteinExistence type="predicted"/>
<protein>
    <submittedName>
        <fullName evidence="5">LacI family DNA-binding transcriptional regulator</fullName>
    </submittedName>
</protein>
<evidence type="ECO:0000256" key="1">
    <source>
        <dbReference type="ARBA" id="ARBA00023015"/>
    </source>
</evidence>
<dbReference type="InterPro" id="IPR010982">
    <property type="entry name" value="Lambda_DNA-bd_dom_sf"/>
</dbReference>
<evidence type="ECO:0000313" key="5">
    <source>
        <dbReference type="EMBL" id="GAA4920538.1"/>
    </source>
</evidence>
<accession>A0ABP9FX23</accession>
<evidence type="ECO:0000259" key="4">
    <source>
        <dbReference type="PROSITE" id="PS50932"/>
    </source>
</evidence>
<dbReference type="InterPro" id="IPR046335">
    <property type="entry name" value="LacI/GalR-like_sensor"/>
</dbReference>
<reference evidence="6" key="1">
    <citation type="journal article" date="2019" name="Int. J. Syst. Evol. Microbiol.">
        <title>The Global Catalogue of Microorganisms (GCM) 10K type strain sequencing project: providing services to taxonomists for standard genome sequencing and annotation.</title>
        <authorList>
            <consortium name="The Broad Institute Genomics Platform"/>
            <consortium name="The Broad Institute Genome Sequencing Center for Infectious Disease"/>
            <person name="Wu L."/>
            <person name="Ma J."/>
        </authorList>
    </citation>
    <scope>NUCLEOTIDE SEQUENCE [LARGE SCALE GENOMIC DNA]</scope>
    <source>
        <strain evidence="6">JCM 18283</strain>
    </source>
</reference>
<dbReference type="GO" id="GO:0003677">
    <property type="term" value="F:DNA binding"/>
    <property type="evidence" value="ECO:0007669"/>
    <property type="project" value="UniProtKB-KW"/>
</dbReference>
<dbReference type="Pfam" id="PF00356">
    <property type="entry name" value="LacI"/>
    <property type="match status" value="1"/>
</dbReference>
<keyword evidence="6" id="KW-1185">Reference proteome</keyword>
<dbReference type="SMART" id="SM00354">
    <property type="entry name" value="HTH_LACI"/>
    <property type="match status" value="1"/>
</dbReference>
<keyword evidence="2 5" id="KW-0238">DNA-binding</keyword>
<dbReference type="CDD" id="cd19977">
    <property type="entry name" value="PBP1_EndR-like"/>
    <property type="match status" value="1"/>
</dbReference>
<evidence type="ECO:0000313" key="6">
    <source>
        <dbReference type="Proteomes" id="UP001501436"/>
    </source>
</evidence>
<gene>
    <name evidence="5" type="ORF">GCM10023313_25400</name>
</gene>
<dbReference type="InterPro" id="IPR000843">
    <property type="entry name" value="HTH_LacI"/>
</dbReference>
<evidence type="ECO:0000256" key="2">
    <source>
        <dbReference type="ARBA" id="ARBA00023125"/>
    </source>
</evidence>
<dbReference type="Gene3D" id="1.10.260.40">
    <property type="entry name" value="lambda repressor-like DNA-binding domains"/>
    <property type="match status" value="1"/>
</dbReference>
<feature type="domain" description="HTH lacI-type" evidence="4">
    <location>
        <begin position="6"/>
        <end position="63"/>
    </location>
</feature>
<dbReference type="EMBL" id="BAABJI010000002">
    <property type="protein sequence ID" value="GAA4920538.1"/>
    <property type="molecule type" value="Genomic_DNA"/>
</dbReference>
<dbReference type="Gene3D" id="3.40.50.2300">
    <property type="match status" value="2"/>
</dbReference>
<dbReference type="CDD" id="cd01392">
    <property type="entry name" value="HTH_LacI"/>
    <property type="match status" value="1"/>
</dbReference>
<name>A0ABP9FX23_9SPHI</name>
<dbReference type="InterPro" id="IPR028082">
    <property type="entry name" value="Peripla_BP_I"/>
</dbReference>
<dbReference type="PANTHER" id="PTHR30146">
    <property type="entry name" value="LACI-RELATED TRANSCRIPTIONAL REPRESSOR"/>
    <property type="match status" value="1"/>
</dbReference>
<dbReference type="RefSeq" id="WP_345331587.1">
    <property type="nucleotide sequence ID" value="NZ_BAABJI010000002.1"/>
</dbReference>
<dbReference type="Proteomes" id="UP001501436">
    <property type="component" value="Unassembled WGS sequence"/>
</dbReference>
<organism evidence="5 6">
    <name type="scientific">Mucilaginibacter defluvii</name>
    <dbReference type="NCBI Taxonomy" id="1196019"/>
    <lineage>
        <taxon>Bacteria</taxon>
        <taxon>Pseudomonadati</taxon>
        <taxon>Bacteroidota</taxon>
        <taxon>Sphingobacteriia</taxon>
        <taxon>Sphingobacteriales</taxon>
        <taxon>Sphingobacteriaceae</taxon>
        <taxon>Mucilaginibacter</taxon>
    </lineage>
</organism>
<keyword evidence="3" id="KW-0804">Transcription</keyword>
<comment type="caution">
    <text evidence="5">The sequence shown here is derived from an EMBL/GenBank/DDBJ whole genome shotgun (WGS) entry which is preliminary data.</text>
</comment>
<evidence type="ECO:0000256" key="3">
    <source>
        <dbReference type="ARBA" id="ARBA00023163"/>
    </source>
</evidence>
<keyword evidence="1" id="KW-0805">Transcription regulation</keyword>
<sequence>MSKKRLSIVDIANNLNISKTTVSFILNGRAKEKRISTEMVDKVLKYVKEVGYKPNSLAKSLRTGKSNTIGLIVEDISNPFFGSIARLIEDRAYKNGYKIIYCSTYNDMQKTRDMINMFRDRHVDGYIIAPPQGVEEDIASLINESMPVVLFDRYLPTIDTDYVVVNNQFSAYNATQYLVGQGYKNIALITFANDQTQMVDRIRGYQMALKEHGLKQLIKELPFAEDLTESITAFLKSRKGIDAVLFGTNRDATYGIKIMHNLGIRIPEDIAVISFDDSDAFELHSPPITTVAQPVEDMAEHIITILLDKLNNNGVGTKNQSIVLHTDLVVRGSSQPVKK</sequence>
<dbReference type="PROSITE" id="PS50932">
    <property type="entry name" value="HTH_LACI_2"/>
    <property type="match status" value="1"/>
</dbReference>